<comment type="function">
    <text evidence="11">An RNase that has 5'-3' exonuclease and possibly endonuclease activity. Involved in maturation of rRNA and in some organisms also mRNA maturation and/or decay.</text>
</comment>
<feature type="binding site" evidence="14">
    <location>
        <begin position="235"/>
        <end position="237"/>
    </location>
    <ligand>
        <name>substrate</name>
    </ligand>
</feature>
<dbReference type="EMBL" id="CP025688">
    <property type="protein sequence ID" value="QAA22395.1"/>
    <property type="molecule type" value="Genomic_DNA"/>
</dbReference>
<dbReference type="InterPro" id="IPR055132">
    <property type="entry name" value="RNase_J_b_CASP"/>
</dbReference>
<feature type="domain" description="Metallo-beta-lactamase" evidence="16">
    <location>
        <begin position="22"/>
        <end position="217"/>
    </location>
</feature>
<dbReference type="PANTHER" id="PTHR43694">
    <property type="entry name" value="RIBONUCLEASE J"/>
    <property type="match status" value="1"/>
</dbReference>
<dbReference type="AlphaFoldDB" id="A0A410D8F1"/>
<gene>
    <name evidence="11 17" type="primary">rnj</name>
    <name evidence="18" type="ORF">C0674_07010</name>
    <name evidence="17" type="ORF">St703_14170</name>
</gene>
<evidence type="ECO:0000313" key="18">
    <source>
        <dbReference type="EMBL" id="QAA22395.1"/>
    </source>
</evidence>
<evidence type="ECO:0000256" key="2">
    <source>
        <dbReference type="ARBA" id="ARBA00022490"/>
    </source>
</evidence>
<accession>A0A410D8F1</accession>
<evidence type="ECO:0000313" key="20">
    <source>
        <dbReference type="Proteomes" id="UP000326951"/>
    </source>
</evidence>
<dbReference type="Gene3D" id="3.10.20.580">
    <property type="match status" value="1"/>
</dbReference>
<evidence type="ECO:0000256" key="3">
    <source>
        <dbReference type="ARBA" id="ARBA00022552"/>
    </source>
</evidence>
<keyword evidence="3 11" id="KW-0698">rRNA processing</keyword>
<dbReference type="InterPro" id="IPR011108">
    <property type="entry name" value="RMMBL"/>
</dbReference>
<keyword evidence="7 11" id="KW-0378">Hydrolase</keyword>
<dbReference type="GO" id="GO:0004521">
    <property type="term" value="F:RNA endonuclease activity"/>
    <property type="evidence" value="ECO:0007669"/>
    <property type="project" value="UniProtKB-UniRule"/>
</dbReference>
<dbReference type="Proteomes" id="UP000285882">
    <property type="component" value="Chromosome"/>
</dbReference>
<comment type="similarity">
    <text evidence="11 12">Belongs to the metallo-beta-lactamase superfamily. RNA-metabolizing metallo-beta-lactamase-like family. Bacterial RNase J subfamily.</text>
</comment>
<evidence type="ECO:0000256" key="13">
    <source>
        <dbReference type="PIRSR" id="PIRSR004803-1"/>
    </source>
</evidence>
<feature type="active site" description="Proton acceptor" evidence="13">
    <location>
        <position position="369"/>
    </location>
</feature>
<evidence type="ECO:0000256" key="4">
    <source>
        <dbReference type="ARBA" id="ARBA00022722"/>
    </source>
</evidence>
<organism evidence="17 20">
    <name type="scientific">Sporolactobacillus terrae</name>
    <dbReference type="NCBI Taxonomy" id="269673"/>
    <lineage>
        <taxon>Bacteria</taxon>
        <taxon>Bacillati</taxon>
        <taxon>Bacillota</taxon>
        <taxon>Bacilli</taxon>
        <taxon>Bacillales</taxon>
        <taxon>Sporolactobacillaceae</taxon>
        <taxon>Sporolactobacillus</taxon>
    </lineage>
</organism>
<dbReference type="Pfam" id="PF00753">
    <property type="entry name" value="Lactamase_B"/>
    <property type="match status" value="1"/>
</dbReference>
<comment type="subcellular location">
    <subcellularLocation>
        <location evidence="1 11 12">Cytoplasm</location>
    </subcellularLocation>
</comment>
<dbReference type="Proteomes" id="UP000326951">
    <property type="component" value="Chromosome"/>
</dbReference>
<evidence type="ECO:0000256" key="9">
    <source>
        <dbReference type="ARBA" id="ARBA00022839"/>
    </source>
</evidence>
<evidence type="ECO:0000256" key="14">
    <source>
        <dbReference type="PIRSR" id="PIRSR004803-2"/>
    </source>
</evidence>
<dbReference type="GO" id="GO:0008270">
    <property type="term" value="F:zinc ion binding"/>
    <property type="evidence" value="ECO:0007669"/>
    <property type="project" value="InterPro"/>
</dbReference>
<evidence type="ECO:0000256" key="7">
    <source>
        <dbReference type="ARBA" id="ARBA00022801"/>
    </source>
</evidence>
<comment type="cofactor">
    <cofactor evidence="15">
        <name>Ca(2+)</name>
        <dbReference type="ChEBI" id="CHEBI:29108"/>
    </cofactor>
    <text evidence="15">Binds 1 Ca(2+) cation per subunit. Seen in 1 crystal structure, it is not clear if it is physiologically important.</text>
</comment>
<dbReference type="GO" id="GO:0006364">
    <property type="term" value="P:rRNA processing"/>
    <property type="evidence" value="ECO:0007669"/>
    <property type="project" value="UniProtKB-UniRule"/>
</dbReference>
<dbReference type="GO" id="GO:0004534">
    <property type="term" value="F:5'-3' RNA exonuclease activity"/>
    <property type="evidence" value="ECO:0007669"/>
    <property type="project" value="UniProtKB-UniRule"/>
</dbReference>
<evidence type="ECO:0000256" key="8">
    <source>
        <dbReference type="ARBA" id="ARBA00022833"/>
    </source>
</evidence>
<dbReference type="Gene3D" id="3.60.15.10">
    <property type="entry name" value="Ribonuclease Z/Hydroxyacylglutathione hydrolase-like"/>
    <property type="match status" value="1"/>
</dbReference>
<dbReference type="CDD" id="cd07714">
    <property type="entry name" value="RNaseJ_MBL-fold"/>
    <property type="match status" value="1"/>
</dbReference>
<evidence type="ECO:0000256" key="11">
    <source>
        <dbReference type="HAMAP-Rule" id="MF_01491"/>
    </source>
</evidence>
<evidence type="ECO:0000256" key="6">
    <source>
        <dbReference type="ARBA" id="ARBA00022759"/>
    </source>
</evidence>
<comment type="subunit">
    <text evidence="11">Homodimer, may be a subunit of the RNA degradosome.</text>
</comment>
<dbReference type="InterPro" id="IPR036866">
    <property type="entry name" value="RibonucZ/Hydroxyglut_hydro"/>
</dbReference>
<feature type="binding site" evidence="15">
    <location>
        <position position="52"/>
    </location>
    <ligand>
        <name>Ca(2+)</name>
        <dbReference type="ChEBI" id="CHEBI:29108"/>
    </ligand>
</feature>
<evidence type="ECO:0000256" key="12">
    <source>
        <dbReference type="PIRNR" id="PIRNR004803"/>
    </source>
</evidence>
<keyword evidence="8 15" id="KW-0862">Zinc</keyword>
<keyword evidence="9 11" id="KW-0269">Exonuclease</keyword>
<feature type="active site" description="Proton donor" evidence="13">
    <location>
        <position position="198"/>
    </location>
</feature>
<keyword evidence="4 11" id="KW-0540">Nuclease</keyword>
<sequence length="556" mass="61813">MKHAKKKDSVKIYAMGGVGEIGNNMTVIEVENDIYIIDAGLMHPHEDMLGVDTVIPDVSYLVERSDQIKGIYLTHGHQANIGGLPYLLRKLRVPVYGTRFTLALVWESLRRVGVSFPKDLFRTVNPDKRIKTGHCVIDCFRTYHSVPDSIGYAIQTAQGYIVHTGDYKFDFTPVGGVRTDVSKISEFGDKGVLCLLSDSKRAELPGKTPSDSIIGDKLNHILYSAEGRVIVTIHATNIYRIQQFFDACDHHNRKVAIDGKYLERVISIAAREGFLKIPQHLLLNWEKSLKCPVQELAILSSGSDGDPLTPMSNLADHLHKKLRLKENDLIIYAASQTPSNEKAVTNAIDRLMSQGARVVFGKDVHVSGHGSEEDIKLMLQLTRPKYVIPIGGEFKMMKAHQEIAESMGVQPSHVFLLDKGDVVEFSKGAARSADSVPAGQLLVDGLGVGDVGNIVLRDRRLLSQDGTVIVVVTLGRRTKRILAGPEIITRGFVYVRESEDLLDQANHIVSNVLSKSLTQHVSEWSSLKSGIRDSLSRYFFDKTKRRPMILPIIMEF</sequence>
<dbReference type="EC" id="3.1.-.-" evidence="11 12"/>
<dbReference type="InterPro" id="IPR030854">
    <property type="entry name" value="RNase_J_bac"/>
</dbReference>
<keyword evidence="6 11" id="KW-0255">Endonuclease</keyword>
<protein>
    <recommendedName>
        <fullName evidence="11 12">Ribonuclease J</fullName>
        <shortName evidence="11">RNase J</shortName>
        <ecNumber evidence="11 12">3.1.-.-</ecNumber>
    </recommendedName>
</protein>
<dbReference type="EMBL" id="AP021853">
    <property type="protein sequence ID" value="BBN98712.1"/>
    <property type="molecule type" value="Genomic_DNA"/>
</dbReference>
<keyword evidence="15" id="KW-0106">Calcium</keyword>
<reference evidence="18 19" key="1">
    <citation type="submission" date="2018-01" db="EMBL/GenBank/DDBJ databases">
        <title>Complete genome sequencing of Sporolactobacillus terrae DLG3.</title>
        <authorList>
            <person name="Nam Y.-D."/>
            <person name="Kang J."/>
            <person name="Chung W.-H."/>
        </authorList>
    </citation>
    <scope>NUCLEOTIDE SEQUENCE [LARGE SCALE GENOMIC DNA]</scope>
    <source>
        <strain evidence="18 19">DLG3</strain>
    </source>
</reference>
<dbReference type="GO" id="GO:0005737">
    <property type="term" value="C:cytoplasm"/>
    <property type="evidence" value="ECO:0007669"/>
    <property type="project" value="UniProtKB-SubCell"/>
</dbReference>
<keyword evidence="2 11" id="KW-0963">Cytoplasm</keyword>
<evidence type="ECO:0000259" key="16">
    <source>
        <dbReference type="SMART" id="SM00849"/>
    </source>
</evidence>
<evidence type="ECO:0000256" key="1">
    <source>
        <dbReference type="ARBA" id="ARBA00004496"/>
    </source>
</evidence>
<reference evidence="17 20" key="2">
    <citation type="submission" date="2019-09" db="EMBL/GenBank/DDBJ databases">
        <title>Complete genome sequence of Sporolactobacillus terrae 70-3.</title>
        <authorList>
            <person name="Tanaka N."/>
            <person name="Shiwa Y."/>
            <person name="Fujita N."/>
            <person name="Tanasupawat S."/>
        </authorList>
    </citation>
    <scope>NUCLEOTIDE SEQUENCE [LARGE SCALE GENOMIC DNA]</scope>
    <source>
        <strain evidence="17 20">70-3</strain>
    </source>
</reference>
<dbReference type="FunFam" id="3.10.20.580:FF:000001">
    <property type="entry name" value="Ribonuclease J"/>
    <property type="match status" value="1"/>
</dbReference>
<dbReference type="GO" id="GO:0003723">
    <property type="term" value="F:RNA binding"/>
    <property type="evidence" value="ECO:0007669"/>
    <property type="project" value="UniProtKB-UniRule"/>
</dbReference>
<dbReference type="Gene3D" id="3.40.50.10710">
    <property type="entry name" value="Metallo-hydrolase/oxidoreductase"/>
    <property type="match status" value="1"/>
</dbReference>
<comment type="cofactor">
    <cofactor evidence="12 15">
        <name>Zn(2+)</name>
        <dbReference type="ChEBI" id="CHEBI:29105"/>
    </cofactor>
    <text evidence="12 15">Binds 2 Zn(2+) ions per subunit. It is not clear if Zn(2+) or Mg(2+) is physiologically important.</text>
</comment>
<keyword evidence="19" id="KW-1185">Reference proteome</keyword>
<evidence type="ECO:0000313" key="17">
    <source>
        <dbReference type="EMBL" id="BBN98712.1"/>
    </source>
</evidence>
<keyword evidence="5 12" id="KW-0479">Metal-binding</keyword>
<feature type="binding site" evidence="15">
    <location>
        <position position="444"/>
    </location>
    <ligand>
        <name>Ca(2+)</name>
        <dbReference type="ChEBI" id="CHEBI:29108"/>
    </ligand>
</feature>
<feature type="binding site" evidence="15">
    <location>
        <position position="50"/>
    </location>
    <ligand>
        <name>Ca(2+)</name>
        <dbReference type="ChEBI" id="CHEBI:29108"/>
    </ligand>
</feature>
<feature type="binding site" evidence="15">
    <location>
        <position position="75"/>
    </location>
    <ligand>
        <name>Zn(2+)</name>
        <dbReference type="ChEBI" id="CHEBI:29105"/>
        <label>1</label>
        <note>catalytic</note>
    </ligand>
</feature>
<dbReference type="PANTHER" id="PTHR43694:SF4">
    <property type="entry name" value="RIBONUCLEASE J 2"/>
    <property type="match status" value="1"/>
</dbReference>
<dbReference type="HAMAP" id="MF_01491">
    <property type="entry name" value="RNase_J_bact"/>
    <property type="match status" value="1"/>
</dbReference>
<evidence type="ECO:0000256" key="10">
    <source>
        <dbReference type="ARBA" id="ARBA00022884"/>
    </source>
</evidence>
<feature type="binding site" evidence="15">
    <location>
        <position position="144"/>
    </location>
    <ligand>
        <name>Zn(2+)</name>
        <dbReference type="ChEBI" id="CHEBI:29105"/>
        <label>1</label>
        <note>catalytic</note>
    </ligand>
</feature>
<dbReference type="NCBIfam" id="TIGR00649">
    <property type="entry name" value="MG423"/>
    <property type="match status" value="1"/>
</dbReference>
<dbReference type="Pfam" id="PF22505">
    <property type="entry name" value="RNase_J_b_CASP"/>
    <property type="match status" value="1"/>
</dbReference>
<feature type="binding site" evidence="15">
    <location>
        <position position="166"/>
    </location>
    <ligand>
        <name>Zn(2+)</name>
        <dbReference type="ChEBI" id="CHEBI:29105"/>
        <label>1</label>
        <note>catalytic</note>
    </ligand>
</feature>
<dbReference type="SMART" id="SM00849">
    <property type="entry name" value="Lactamase_B"/>
    <property type="match status" value="1"/>
</dbReference>
<evidence type="ECO:0000313" key="19">
    <source>
        <dbReference type="Proteomes" id="UP000285882"/>
    </source>
</evidence>
<dbReference type="SUPFAM" id="SSF56281">
    <property type="entry name" value="Metallo-hydrolase/oxidoreductase"/>
    <property type="match status" value="1"/>
</dbReference>
<keyword evidence="10 11" id="KW-0694">RNA-binding</keyword>
<name>A0A410D8F1_9BACL</name>
<dbReference type="InterPro" id="IPR004613">
    <property type="entry name" value="RNase_J"/>
</dbReference>
<dbReference type="STRING" id="1449983.GCA_000647835_00936"/>
<evidence type="ECO:0000256" key="5">
    <source>
        <dbReference type="ARBA" id="ARBA00022723"/>
    </source>
</evidence>
<evidence type="ECO:0000256" key="15">
    <source>
        <dbReference type="PIRSR" id="PIRSR004803-3"/>
    </source>
</evidence>
<dbReference type="InterPro" id="IPR041636">
    <property type="entry name" value="RNase_J_C"/>
</dbReference>
<dbReference type="InterPro" id="IPR042173">
    <property type="entry name" value="RNase_J_2"/>
</dbReference>
<dbReference type="InterPro" id="IPR001279">
    <property type="entry name" value="Metallo-B-lactamas"/>
</dbReference>
<dbReference type="PIRSF" id="PIRSF004803">
    <property type="entry name" value="RnjA"/>
    <property type="match status" value="1"/>
</dbReference>
<feature type="binding site" evidence="11 14">
    <location>
        <begin position="365"/>
        <end position="369"/>
    </location>
    <ligand>
        <name>substrate</name>
    </ligand>
</feature>
<feature type="binding site" evidence="15">
    <location>
        <position position="77"/>
    </location>
    <ligand>
        <name>Zn(2+)</name>
        <dbReference type="ChEBI" id="CHEBI:29105"/>
        <label>1</label>
        <note>catalytic</note>
    </ligand>
</feature>
<dbReference type="Pfam" id="PF17770">
    <property type="entry name" value="RNase_J_C"/>
    <property type="match status" value="1"/>
</dbReference>
<dbReference type="Pfam" id="PF07521">
    <property type="entry name" value="RMMBL"/>
    <property type="match status" value="1"/>
</dbReference>
<proteinExistence type="inferred from homology"/>